<name>A0ABQ2K798_9NOCA</name>
<evidence type="ECO:0000313" key="2">
    <source>
        <dbReference type="EMBL" id="GGN70668.1"/>
    </source>
</evidence>
<comment type="caution">
    <text evidence="2">The sequence shown here is derived from an EMBL/GenBank/DDBJ whole genome shotgun (WGS) entry which is preliminary data.</text>
</comment>
<accession>A0ABQ2K798</accession>
<proteinExistence type="predicted"/>
<dbReference type="EMBL" id="BMNE01000001">
    <property type="protein sequence ID" value="GGN70668.1"/>
    <property type="molecule type" value="Genomic_DNA"/>
</dbReference>
<dbReference type="Proteomes" id="UP000658127">
    <property type="component" value="Unassembled WGS sequence"/>
</dbReference>
<feature type="compositionally biased region" description="Basic and acidic residues" evidence="1">
    <location>
        <begin position="75"/>
        <end position="86"/>
    </location>
</feature>
<feature type="region of interest" description="Disordered" evidence="1">
    <location>
        <begin position="1"/>
        <end position="109"/>
    </location>
</feature>
<feature type="compositionally biased region" description="Polar residues" evidence="1">
    <location>
        <begin position="40"/>
        <end position="53"/>
    </location>
</feature>
<keyword evidence="3" id="KW-1185">Reference proteome</keyword>
<protein>
    <submittedName>
        <fullName evidence="2">Uncharacterized protein</fullName>
    </submittedName>
</protein>
<organism evidence="2 3">
    <name type="scientific">Nocardia rhizosphaerihabitans</name>
    <dbReference type="NCBI Taxonomy" id="1691570"/>
    <lineage>
        <taxon>Bacteria</taxon>
        <taxon>Bacillati</taxon>
        <taxon>Actinomycetota</taxon>
        <taxon>Actinomycetes</taxon>
        <taxon>Mycobacteriales</taxon>
        <taxon>Nocardiaceae</taxon>
        <taxon>Nocardia</taxon>
    </lineage>
</organism>
<evidence type="ECO:0000313" key="3">
    <source>
        <dbReference type="Proteomes" id="UP000658127"/>
    </source>
</evidence>
<reference evidence="3" key="1">
    <citation type="journal article" date="2019" name="Int. J. Syst. Evol. Microbiol.">
        <title>The Global Catalogue of Microorganisms (GCM) 10K type strain sequencing project: providing services to taxonomists for standard genome sequencing and annotation.</title>
        <authorList>
            <consortium name="The Broad Institute Genomics Platform"/>
            <consortium name="The Broad Institute Genome Sequencing Center for Infectious Disease"/>
            <person name="Wu L."/>
            <person name="Ma J."/>
        </authorList>
    </citation>
    <scope>NUCLEOTIDE SEQUENCE [LARGE SCALE GENOMIC DNA]</scope>
    <source>
        <strain evidence="3">CGMCC 4.7329</strain>
    </source>
</reference>
<gene>
    <name evidence="2" type="ORF">GCM10011610_10070</name>
</gene>
<sequence length="109" mass="11737">MELTPDLPPSMGATFRRTPVPITADVRTPHRQATADGARSTPSIPSDPGTSRATPRRPIDTGGTPAPRGIVALRQPDRSTGRHDPRGTVGATSSESEDIMGRRRRGRFR</sequence>
<evidence type="ECO:0000256" key="1">
    <source>
        <dbReference type="SAM" id="MobiDB-lite"/>
    </source>
</evidence>